<gene>
    <name evidence="2" type="ORF">LCGC14_3042490</name>
</gene>
<protein>
    <submittedName>
        <fullName evidence="2">Uncharacterized protein</fullName>
    </submittedName>
</protein>
<comment type="caution">
    <text evidence="2">The sequence shown here is derived from an EMBL/GenBank/DDBJ whole genome shotgun (WGS) entry which is preliminary data.</text>
</comment>
<feature type="non-terminal residue" evidence="2">
    <location>
        <position position="1"/>
    </location>
</feature>
<reference evidence="2" key="1">
    <citation type="journal article" date="2015" name="Nature">
        <title>Complex archaea that bridge the gap between prokaryotes and eukaryotes.</title>
        <authorList>
            <person name="Spang A."/>
            <person name="Saw J.H."/>
            <person name="Jorgensen S.L."/>
            <person name="Zaremba-Niedzwiedzka K."/>
            <person name="Martijn J."/>
            <person name="Lind A.E."/>
            <person name="van Eijk R."/>
            <person name="Schleper C."/>
            <person name="Guy L."/>
            <person name="Ettema T.J."/>
        </authorList>
    </citation>
    <scope>NUCLEOTIDE SEQUENCE</scope>
</reference>
<accession>A0A0F8WP16</accession>
<feature type="region of interest" description="Disordered" evidence="1">
    <location>
        <begin position="1"/>
        <end position="43"/>
    </location>
</feature>
<dbReference type="AlphaFoldDB" id="A0A0F8WP16"/>
<sequence length="43" mass="4727">PKGNPHSRGIGKRTSFTAKTTKGTKGKQKSRFGKAVSKRARKR</sequence>
<proteinExistence type="predicted"/>
<organism evidence="2">
    <name type="scientific">marine sediment metagenome</name>
    <dbReference type="NCBI Taxonomy" id="412755"/>
    <lineage>
        <taxon>unclassified sequences</taxon>
        <taxon>metagenomes</taxon>
        <taxon>ecological metagenomes</taxon>
    </lineage>
</organism>
<evidence type="ECO:0000313" key="2">
    <source>
        <dbReference type="EMBL" id="KKK58632.1"/>
    </source>
</evidence>
<name>A0A0F8WP16_9ZZZZ</name>
<feature type="compositionally biased region" description="Basic residues" evidence="1">
    <location>
        <begin position="22"/>
        <end position="43"/>
    </location>
</feature>
<evidence type="ECO:0000256" key="1">
    <source>
        <dbReference type="SAM" id="MobiDB-lite"/>
    </source>
</evidence>
<dbReference type="EMBL" id="LAZR01063880">
    <property type="protein sequence ID" value="KKK58632.1"/>
    <property type="molecule type" value="Genomic_DNA"/>
</dbReference>